<accession>A0A0L8V688</accession>
<dbReference type="AlphaFoldDB" id="A0A0L8V688"/>
<evidence type="ECO:0000313" key="2">
    <source>
        <dbReference type="Proteomes" id="UP000036958"/>
    </source>
</evidence>
<sequence length="42" mass="4754">MVASQHSNNVTVFRVDPEAEILFYTGESVDILKPVCLQFLSR</sequence>
<dbReference type="InterPro" id="IPR015943">
    <property type="entry name" value="WD40/YVTN_repeat-like_dom_sf"/>
</dbReference>
<proteinExistence type="predicted"/>
<dbReference type="EMBL" id="LGIA01000174">
    <property type="protein sequence ID" value="KOH43959.1"/>
    <property type="molecule type" value="Genomic_DNA"/>
</dbReference>
<comment type="caution">
    <text evidence="1">The sequence shown here is derived from an EMBL/GenBank/DDBJ whole genome shotgun (WGS) entry which is preliminary data.</text>
</comment>
<gene>
    <name evidence="1" type="ORF">NC99_32500</name>
</gene>
<dbReference type="Proteomes" id="UP000036958">
    <property type="component" value="Unassembled WGS sequence"/>
</dbReference>
<organism evidence="1 2">
    <name type="scientific">Sunxiuqinia dokdonensis</name>
    <dbReference type="NCBI Taxonomy" id="1409788"/>
    <lineage>
        <taxon>Bacteria</taxon>
        <taxon>Pseudomonadati</taxon>
        <taxon>Bacteroidota</taxon>
        <taxon>Bacteroidia</taxon>
        <taxon>Marinilabiliales</taxon>
        <taxon>Prolixibacteraceae</taxon>
        <taxon>Sunxiuqinia</taxon>
    </lineage>
</organism>
<protein>
    <submittedName>
        <fullName evidence="1">Uncharacterized protein</fullName>
    </submittedName>
</protein>
<name>A0A0L8V688_9BACT</name>
<keyword evidence="2" id="KW-1185">Reference proteome</keyword>
<evidence type="ECO:0000313" key="1">
    <source>
        <dbReference type="EMBL" id="KOH43959.1"/>
    </source>
</evidence>
<dbReference type="Gene3D" id="2.130.10.10">
    <property type="entry name" value="YVTN repeat-like/Quinoprotein amine dehydrogenase"/>
    <property type="match status" value="1"/>
</dbReference>
<reference evidence="2" key="1">
    <citation type="submission" date="2015-07" db="EMBL/GenBank/DDBJ databases">
        <title>Genome sequencing of Sunxiuqinia dokdonensis strain SK.</title>
        <authorList>
            <person name="Ahn S."/>
            <person name="Kim B.-C."/>
        </authorList>
    </citation>
    <scope>NUCLEOTIDE SEQUENCE [LARGE SCALE GENOMIC DNA]</scope>
    <source>
        <strain evidence="2">SK</strain>
    </source>
</reference>